<evidence type="ECO:0000256" key="5">
    <source>
        <dbReference type="ARBA" id="ARBA00022741"/>
    </source>
</evidence>
<dbReference type="InterPro" id="IPR011063">
    <property type="entry name" value="TilS/TtcA_N"/>
</dbReference>
<evidence type="ECO:0000256" key="2">
    <source>
        <dbReference type="ARBA" id="ARBA00022490"/>
    </source>
</evidence>
<feature type="domain" description="Lysidine-tRNA(Ile) synthetase C-terminal" evidence="9">
    <location>
        <begin position="353"/>
        <end position="425"/>
    </location>
</feature>
<keyword evidence="3 8" id="KW-0436">Ligase</keyword>
<dbReference type="Pfam" id="PF11734">
    <property type="entry name" value="TilS_C"/>
    <property type="match status" value="1"/>
</dbReference>
<comment type="catalytic activity">
    <reaction evidence="7 8">
        <text>cytidine(34) in tRNA(Ile2) + L-lysine + ATP = lysidine(34) in tRNA(Ile2) + AMP + diphosphate + H(+)</text>
        <dbReference type="Rhea" id="RHEA:43744"/>
        <dbReference type="Rhea" id="RHEA-COMP:10625"/>
        <dbReference type="Rhea" id="RHEA-COMP:10670"/>
        <dbReference type="ChEBI" id="CHEBI:15378"/>
        <dbReference type="ChEBI" id="CHEBI:30616"/>
        <dbReference type="ChEBI" id="CHEBI:32551"/>
        <dbReference type="ChEBI" id="CHEBI:33019"/>
        <dbReference type="ChEBI" id="CHEBI:82748"/>
        <dbReference type="ChEBI" id="CHEBI:83665"/>
        <dbReference type="ChEBI" id="CHEBI:456215"/>
        <dbReference type="EC" id="6.3.4.19"/>
    </reaction>
</comment>
<dbReference type="CDD" id="cd01992">
    <property type="entry name" value="TilS_N"/>
    <property type="match status" value="1"/>
</dbReference>
<accession>A0ABV2B4K7</accession>
<dbReference type="PANTHER" id="PTHR43033:SF1">
    <property type="entry name" value="TRNA(ILE)-LYSIDINE SYNTHASE-RELATED"/>
    <property type="match status" value="1"/>
</dbReference>
<dbReference type="Pfam" id="PF09179">
    <property type="entry name" value="TilS"/>
    <property type="match status" value="1"/>
</dbReference>
<evidence type="ECO:0000256" key="7">
    <source>
        <dbReference type="ARBA" id="ARBA00048539"/>
    </source>
</evidence>
<dbReference type="HAMAP" id="MF_01161">
    <property type="entry name" value="tRNA_Ile_lys_synt"/>
    <property type="match status" value="1"/>
</dbReference>
<keyword evidence="6 8" id="KW-0067">ATP-binding</keyword>
<dbReference type="SUPFAM" id="SSF82829">
    <property type="entry name" value="MesJ substrate recognition domain-like"/>
    <property type="match status" value="1"/>
</dbReference>
<dbReference type="InterPro" id="IPR012094">
    <property type="entry name" value="tRNA_Ile_lys_synt"/>
</dbReference>
<keyword evidence="5 8" id="KW-0547">Nucleotide-binding</keyword>
<comment type="domain">
    <text evidence="8">The N-terminal region contains the highly conserved SGGXDS motif, predicted to be a P-loop motif involved in ATP binding.</text>
</comment>
<dbReference type="InterPro" id="IPR012795">
    <property type="entry name" value="tRNA_Ile_lys_synt_N"/>
</dbReference>
<dbReference type="EC" id="6.3.4.19" evidence="8"/>
<comment type="caution">
    <text evidence="10">The sequence shown here is derived from an EMBL/GenBank/DDBJ whole genome shotgun (WGS) entry which is preliminary data.</text>
</comment>
<comment type="similarity">
    <text evidence="8">Belongs to the tRNA(Ile)-lysidine synthase family.</text>
</comment>
<dbReference type="NCBIfam" id="TIGR02432">
    <property type="entry name" value="lysidine_TilS_N"/>
    <property type="match status" value="1"/>
</dbReference>
<keyword evidence="4 8" id="KW-0819">tRNA processing</keyword>
<dbReference type="NCBIfam" id="TIGR02433">
    <property type="entry name" value="lysidine_TilS_C"/>
    <property type="match status" value="1"/>
</dbReference>
<evidence type="ECO:0000256" key="1">
    <source>
        <dbReference type="ARBA" id="ARBA00004496"/>
    </source>
</evidence>
<dbReference type="Proteomes" id="UP001460888">
    <property type="component" value="Unassembled WGS sequence"/>
</dbReference>
<comment type="function">
    <text evidence="8">Ligates lysine onto the cytidine present at position 34 of the AUA codon-specific tRNA(Ile) that contains the anticodon CAU, in an ATP-dependent manner. Cytidine is converted to lysidine, thus changing the amino acid specificity of the tRNA from methionine to isoleucine.</text>
</comment>
<evidence type="ECO:0000256" key="6">
    <source>
        <dbReference type="ARBA" id="ARBA00022840"/>
    </source>
</evidence>
<dbReference type="EMBL" id="APND01000004">
    <property type="protein sequence ID" value="MES1930353.1"/>
    <property type="molecule type" value="Genomic_DNA"/>
</dbReference>
<dbReference type="Gene3D" id="3.40.50.620">
    <property type="entry name" value="HUPs"/>
    <property type="match status" value="1"/>
</dbReference>
<dbReference type="InterPro" id="IPR015262">
    <property type="entry name" value="tRNA_Ile_lys_synt_subst-bd"/>
</dbReference>
<evidence type="ECO:0000313" key="10">
    <source>
        <dbReference type="EMBL" id="MES1930353.1"/>
    </source>
</evidence>
<proteinExistence type="inferred from homology"/>
<evidence type="ECO:0000313" key="11">
    <source>
        <dbReference type="Proteomes" id="UP001460888"/>
    </source>
</evidence>
<evidence type="ECO:0000256" key="3">
    <source>
        <dbReference type="ARBA" id="ARBA00022598"/>
    </source>
</evidence>
<protein>
    <recommendedName>
        <fullName evidence="8">tRNA(Ile)-lysidine synthase</fullName>
        <ecNumber evidence="8">6.3.4.19</ecNumber>
    </recommendedName>
    <alternativeName>
        <fullName evidence="8">tRNA(Ile)-2-lysyl-cytidine synthase</fullName>
    </alternativeName>
    <alternativeName>
        <fullName evidence="8">tRNA(Ile)-lysidine synthetase</fullName>
    </alternativeName>
</protein>
<dbReference type="SMART" id="SM00977">
    <property type="entry name" value="TilS_C"/>
    <property type="match status" value="1"/>
</dbReference>
<evidence type="ECO:0000256" key="8">
    <source>
        <dbReference type="HAMAP-Rule" id="MF_01161"/>
    </source>
</evidence>
<keyword evidence="11" id="KW-1185">Reference proteome</keyword>
<feature type="binding site" evidence="8">
    <location>
        <begin position="27"/>
        <end position="32"/>
    </location>
    <ligand>
        <name>ATP</name>
        <dbReference type="ChEBI" id="CHEBI:30616"/>
    </ligand>
</feature>
<name>A0ABV2B4K7_9GAMM</name>
<comment type="subcellular location">
    <subcellularLocation>
        <location evidence="1 8">Cytoplasm</location>
    </subcellularLocation>
</comment>
<dbReference type="InterPro" id="IPR014729">
    <property type="entry name" value="Rossmann-like_a/b/a_fold"/>
</dbReference>
<evidence type="ECO:0000259" key="9">
    <source>
        <dbReference type="SMART" id="SM00977"/>
    </source>
</evidence>
<dbReference type="Gene3D" id="1.20.59.20">
    <property type="match status" value="1"/>
</dbReference>
<dbReference type="SUPFAM" id="SSF52402">
    <property type="entry name" value="Adenine nucleotide alpha hydrolases-like"/>
    <property type="match status" value="1"/>
</dbReference>
<dbReference type="Pfam" id="PF01171">
    <property type="entry name" value="ATP_bind_3"/>
    <property type="match status" value="1"/>
</dbReference>
<evidence type="ECO:0000256" key="4">
    <source>
        <dbReference type="ARBA" id="ARBA00022694"/>
    </source>
</evidence>
<dbReference type="SUPFAM" id="SSF56037">
    <property type="entry name" value="PheT/TilS domain"/>
    <property type="match status" value="1"/>
</dbReference>
<dbReference type="PANTHER" id="PTHR43033">
    <property type="entry name" value="TRNA(ILE)-LYSIDINE SYNTHASE-RELATED"/>
    <property type="match status" value="1"/>
</dbReference>
<dbReference type="InterPro" id="IPR012796">
    <property type="entry name" value="Lysidine-tRNA-synth_C"/>
</dbReference>
<sequence length="439" mass="47608">MNARTGALVSALAAPPEKTRALVVGFSGGLDSTVLLHALAHHAPPFAVRAIHVCHHLQPQAEVWAEHCRRQSLDWGIEFERLDVSVDGAGRGIEAAAREARYNAIGTALTAGETFVTAHHCQDQAETFLLQALRGAGPRGLAGMPVLGTLGRYYHWRPWLGIERGAIRDYADGQGLDWIEDPTNQSPDLARSFLRTRVMPAVEAHWPAAGATLSRAAAHAQEAAEAIEALARVDLANVREGEGALSCAALAGLTSARTKQVIRLWLEEAELDTPDHRHLEQILALPTSRLASSPCAHFADTDVRLFDGQLHCVPALVPPPTGQTLTWDGGELSLPARCGTLDMENAAAQALSLTVTFRAGGERLRQAGSGHRRLKDVLREAVIAPWVRERMPLIYFGDALVVVPGVWRHPEIERIAGAEFGTVIWRHRLLDGSLRVVRA</sequence>
<organism evidence="10 11">
    <name type="scientific">Salinisphaera dokdonensis CL-ES53</name>
    <dbReference type="NCBI Taxonomy" id="1304272"/>
    <lineage>
        <taxon>Bacteria</taxon>
        <taxon>Pseudomonadati</taxon>
        <taxon>Pseudomonadota</taxon>
        <taxon>Gammaproteobacteria</taxon>
        <taxon>Salinisphaerales</taxon>
        <taxon>Salinisphaeraceae</taxon>
        <taxon>Salinisphaera</taxon>
    </lineage>
</organism>
<gene>
    <name evidence="8" type="primary">tilS</name>
    <name evidence="10" type="ORF">SADO_13898</name>
</gene>
<keyword evidence="2 8" id="KW-0963">Cytoplasm</keyword>
<reference evidence="10 11" key="1">
    <citation type="submission" date="2013-03" db="EMBL/GenBank/DDBJ databases">
        <title>Salinisphaera dokdonensis CL-ES53 Genome Sequencing.</title>
        <authorList>
            <person name="Li C."/>
            <person name="Lai Q."/>
            <person name="Shao Z."/>
        </authorList>
    </citation>
    <scope>NUCLEOTIDE SEQUENCE [LARGE SCALE GENOMIC DNA]</scope>
    <source>
        <strain evidence="10 11">CL-ES53</strain>
    </source>
</reference>
<dbReference type="RefSeq" id="WP_353112479.1">
    <property type="nucleotide sequence ID" value="NZ_APND01000004.1"/>
</dbReference>